<feature type="domain" description="FAD/NAD(P)-binding" evidence="2">
    <location>
        <begin position="4"/>
        <end position="339"/>
    </location>
</feature>
<proteinExistence type="predicted"/>
<name>A0ABQ5MV69_9MICC</name>
<dbReference type="Gene3D" id="3.50.50.60">
    <property type="entry name" value="FAD/NAD(P)-binding domain"/>
    <property type="match status" value="4"/>
</dbReference>
<protein>
    <submittedName>
        <fullName evidence="3">Sarcosine oxidase subunit alpha</fullName>
    </submittedName>
</protein>
<dbReference type="InterPro" id="IPR023753">
    <property type="entry name" value="FAD/NAD-binding_dom"/>
</dbReference>
<dbReference type="PANTHER" id="PTHR42949:SF3">
    <property type="entry name" value="ANAEROBIC GLYCEROL-3-PHOSPHATE DEHYDROGENASE SUBUNIT B"/>
    <property type="match status" value="1"/>
</dbReference>
<keyword evidence="1" id="KW-0560">Oxidoreductase</keyword>
<dbReference type="EMBL" id="BRVS01000009">
    <property type="protein sequence ID" value="GLB67864.1"/>
    <property type="molecule type" value="Genomic_DNA"/>
</dbReference>
<keyword evidence="4" id="KW-1185">Reference proteome</keyword>
<evidence type="ECO:0000259" key="2">
    <source>
        <dbReference type="Pfam" id="PF07992"/>
    </source>
</evidence>
<dbReference type="PRINTS" id="PR00411">
    <property type="entry name" value="PNDRDTASEI"/>
</dbReference>
<dbReference type="Proteomes" id="UP001209654">
    <property type="component" value="Unassembled WGS sequence"/>
</dbReference>
<organism evidence="3 4">
    <name type="scientific">Arthrobacter mangrovi</name>
    <dbReference type="NCBI Taxonomy" id="2966350"/>
    <lineage>
        <taxon>Bacteria</taxon>
        <taxon>Bacillati</taxon>
        <taxon>Actinomycetota</taxon>
        <taxon>Actinomycetes</taxon>
        <taxon>Micrococcales</taxon>
        <taxon>Micrococcaceae</taxon>
        <taxon>Arthrobacter</taxon>
    </lineage>
</organism>
<evidence type="ECO:0000256" key="1">
    <source>
        <dbReference type="ARBA" id="ARBA00023002"/>
    </source>
</evidence>
<gene>
    <name evidence="3" type="ORF">AHIS1636_23040</name>
</gene>
<evidence type="ECO:0000313" key="3">
    <source>
        <dbReference type="EMBL" id="GLB67864.1"/>
    </source>
</evidence>
<dbReference type="Pfam" id="PF07992">
    <property type="entry name" value="Pyr_redox_2"/>
    <property type="match status" value="1"/>
</dbReference>
<evidence type="ECO:0000313" key="4">
    <source>
        <dbReference type="Proteomes" id="UP001209654"/>
    </source>
</evidence>
<sequence>MTAFDVAIVGAGPAGLSAAIAAAEAGGRVAVVDENRVPGGRLLGQLHQESKDSWWIGQKVAAGLGERAAAAGVELFCGREVWGMHPGWFLALDGGDTISAPHVVLASGAAERAMPIPGWTLPGVMTVGAAQTLTNFYRVRPGQRIAVVGVDPLSLTVAHELKMAGADVVGIFLPPLSKLSGQGGHPGHNLGYLSGLASLAPNAFLRAAAGLVRNPVARKAAARLYPESGVPVLGVPLKLKQSITAIEGDERVRAVEVTDIDAQGRPKGRTRLLEVDCVCLSGGLYPVQELTGGCAAARIDELGGQVPLHSEEMETTLKNVFVAGNVTGIEGAKVAMAQGTVAGLAVAARLGLAEPARLRDAIASVDDVRRTSPITFLPNVGEGRRKAGELWAAAGTHQQAEAQAWA</sequence>
<comment type="caution">
    <text evidence="3">The sequence shown here is derived from an EMBL/GenBank/DDBJ whole genome shotgun (WGS) entry which is preliminary data.</text>
</comment>
<dbReference type="SUPFAM" id="SSF51905">
    <property type="entry name" value="FAD/NAD(P)-binding domain"/>
    <property type="match status" value="1"/>
</dbReference>
<dbReference type="InterPro" id="IPR036188">
    <property type="entry name" value="FAD/NAD-bd_sf"/>
</dbReference>
<dbReference type="InterPro" id="IPR051691">
    <property type="entry name" value="Metab_Enz_Cyan_OpOx_G3PDH"/>
</dbReference>
<accession>A0ABQ5MV69</accession>
<dbReference type="PRINTS" id="PR00368">
    <property type="entry name" value="FADPNR"/>
</dbReference>
<dbReference type="RefSeq" id="WP_264795975.1">
    <property type="nucleotide sequence ID" value="NZ_BRVS01000009.1"/>
</dbReference>
<dbReference type="PANTHER" id="PTHR42949">
    <property type="entry name" value="ANAEROBIC GLYCEROL-3-PHOSPHATE DEHYDROGENASE SUBUNIT B"/>
    <property type="match status" value="1"/>
</dbReference>
<reference evidence="3 4" key="1">
    <citation type="journal article" date="2023" name="Int. J. Syst. Evol. Microbiol.">
        <title>Arthrobacter mangrovi sp. nov., an actinobacterium isolated from the rhizosphere of a mangrove.</title>
        <authorList>
            <person name="Hamada M."/>
            <person name="Saitou S."/>
            <person name="Enomoto N."/>
            <person name="Nanri K."/>
            <person name="Hidaka K."/>
            <person name="Miura T."/>
            <person name="Tamura T."/>
        </authorList>
    </citation>
    <scope>NUCLEOTIDE SEQUENCE [LARGE SCALE GENOMIC DNA]</scope>
    <source>
        <strain evidence="3 4">NBRC 112813</strain>
    </source>
</reference>